<dbReference type="Proteomes" id="UP001529510">
    <property type="component" value="Unassembled WGS sequence"/>
</dbReference>
<dbReference type="EMBL" id="JAMKFB020000006">
    <property type="protein sequence ID" value="KAL0191722.1"/>
    <property type="molecule type" value="Genomic_DNA"/>
</dbReference>
<evidence type="ECO:0000256" key="1">
    <source>
        <dbReference type="SAM" id="MobiDB-lite"/>
    </source>
</evidence>
<feature type="non-terminal residue" evidence="2">
    <location>
        <position position="54"/>
    </location>
</feature>
<evidence type="ECO:0000313" key="3">
    <source>
        <dbReference type="Proteomes" id="UP001529510"/>
    </source>
</evidence>
<keyword evidence="3" id="KW-1185">Reference proteome</keyword>
<accession>A0ABD0QZP7</accession>
<reference evidence="2 3" key="1">
    <citation type="submission" date="2024-05" db="EMBL/GenBank/DDBJ databases">
        <title>Genome sequencing and assembly of Indian major carp, Cirrhinus mrigala (Hamilton, 1822).</title>
        <authorList>
            <person name="Mohindra V."/>
            <person name="Chowdhury L.M."/>
            <person name="Lal K."/>
            <person name="Jena J.K."/>
        </authorList>
    </citation>
    <scope>NUCLEOTIDE SEQUENCE [LARGE SCALE GENOMIC DNA]</scope>
    <source>
        <strain evidence="2">CM1030</strain>
        <tissue evidence="2">Blood</tissue>
    </source>
</reference>
<proteinExistence type="predicted"/>
<sequence length="54" mass="6467">RWTREPNHSKRHHEKGAIHQNSHIRNIRKSAEKLGLGHQWSFQHDNDPKHTAKE</sequence>
<comment type="caution">
    <text evidence="2">The sequence shown here is derived from an EMBL/GenBank/DDBJ whole genome shotgun (WGS) entry which is preliminary data.</text>
</comment>
<feature type="region of interest" description="Disordered" evidence="1">
    <location>
        <begin position="1"/>
        <end position="24"/>
    </location>
</feature>
<evidence type="ECO:0000313" key="2">
    <source>
        <dbReference type="EMBL" id="KAL0191722.1"/>
    </source>
</evidence>
<organism evidence="2 3">
    <name type="scientific">Cirrhinus mrigala</name>
    <name type="common">Mrigala</name>
    <dbReference type="NCBI Taxonomy" id="683832"/>
    <lineage>
        <taxon>Eukaryota</taxon>
        <taxon>Metazoa</taxon>
        <taxon>Chordata</taxon>
        <taxon>Craniata</taxon>
        <taxon>Vertebrata</taxon>
        <taxon>Euteleostomi</taxon>
        <taxon>Actinopterygii</taxon>
        <taxon>Neopterygii</taxon>
        <taxon>Teleostei</taxon>
        <taxon>Ostariophysi</taxon>
        <taxon>Cypriniformes</taxon>
        <taxon>Cyprinidae</taxon>
        <taxon>Labeoninae</taxon>
        <taxon>Labeonini</taxon>
        <taxon>Cirrhinus</taxon>
    </lineage>
</organism>
<gene>
    <name evidence="2" type="ORF">M9458_014420</name>
</gene>
<name>A0ABD0QZP7_CIRMR</name>
<feature type="non-terminal residue" evidence="2">
    <location>
        <position position="1"/>
    </location>
</feature>
<dbReference type="AlphaFoldDB" id="A0ABD0QZP7"/>
<protein>
    <submittedName>
        <fullName evidence="2">Uncharacterized protein</fullName>
    </submittedName>
</protein>